<evidence type="ECO:0000256" key="5">
    <source>
        <dbReference type="ARBA" id="ARBA00017058"/>
    </source>
</evidence>
<comment type="similarity">
    <text evidence="3 13">Belongs to the lyase 1 family. Adenylosuccinate lyase subfamily.</text>
</comment>
<dbReference type="Pfam" id="PF00206">
    <property type="entry name" value="Lyase_1"/>
    <property type="match status" value="1"/>
</dbReference>
<keyword evidence="14" id="KW-0175">Coiled coil</keyword>
<dbReference type="FunFam" id="1.10.275.10:FF:000006">
    <property type="entry name" value="Adenylosuccinate lyase"/>
    <property type="match status" value="1"/>
</dbReference>
<dbReference type="PANTHER" id="PTHR43172">
    <property type="entry name" value="ADENYLOSUCCINATE LYASE"/>
    <property type="match status" value="1"/>
</dbReference>
<evidence type="ECO:0000256" key="6">
    <source>
        <dbReference type="ARBA" id="ARBA00022490"/>
    </source>
</evidence>
<comment type="pathway">
    <text evidence="2 13">Purine metabolism; AMP biosynthesis via de novo pathway; AMP from IMP: step 2/2.</text>
</comment>
<dbReference type="NCBIfam" id="TIGR00928">
    <property type="entry name" value="purB"/>
    <property type="match status" value="1"/>
</dbReference>
<dbReference type="PROSITE" id="PS00163">
    <property type="entry name" value="FUMARATE_LYASES"/>
    <property type="match status" value="1"/>
</dbReference>
<dbReference type="InterPro" id="IPR000362">
    <property type="entry name" value="Fumarate_lyase_fam"/>
</dbReference>
<dbReference type="SUPFAM" id="SSF48557">
    <property type="entry name" value="L-aspartase-like"/>
    <property type="match status" value="1"/>
</dbReference>
<evidence type="ECO:0000256" key="8">
    <source>
        <dbReference type="ARBA" id="ARBA00023239"/>
    </source>
</evidence>
<dbReference type="UniPathway" id="UPA00075">
    <property type="reaction ID" value="UER00336"/>
</dbReference>
<dbReference type="InterPro" id="IPR024083">
    <property type="entry name" value="Fumarase/histidase_N"/>
</dbReference>
<dbReference type="InterPro" id="IPR022761">
    <property type="entry name" value="Fumarate_lyase_N"/>
</dbReference>
<dbReference type="GO" id="GO:0006189">
    <property type="term" value="P:'de novo' IMP biosynthetic process"/>
    <property type="evidence" value="ECO:0007669"/>
    <property type="project" value="UniProtKB-UniPathway"/>
</dbReference>
<evidence type="ECO:0000256" key="1">
    <source>
        <dbReference type="ARBA" id="ARBA00004706"/>
    </source>
</evidence>
<dbReference type="InterPro" id="IPR008948">
    <property type="entry name" value="L-Aspartase-like"/>
</dbReference>
<dbReference type="InterPro" id="IPR004769">
    <property type="entry name" value="Pur_lyase"/>
</dbReference>
<dbReference type="PANTHER" id="PTHR43172:SF1">
    <property type="entry name" value="ADENYLOSUCCINATE LYASE"/>
    <property type="match status" value="1"/>
</dbReference>
<evidence type="ECO:0000256" key="13">
    <source>
        <dbReference type="RuleBase" id="RU361172"/>
    </source>
</evidence>
<dbReference type="Gene3D" id="1.10.40.30">
    <property type="entry name" value="Fumarase/aspartase (C-terminal domain)"/>
    <property type="match status" value="1"/>
</dbReference>
<keyword evidence="8 13" id="KW-0456">Lyase</keyword>
<evidence type="ECO:0000256" key="7">
    <source>
        <dbReference type="ARBA" id="ARBA00022755"/>
    </source>
</evidence>
<comment type="caution">
    <text evidence="16">The sequence shown here is derived from an EMBL/GenBank/DDBJ whole genome shotgun (WGS) entry which is preliminary data.</text>
</comment>
<dbReference type="AlphaFoldDB" id="A0A8I2BKP4"/>
<dbReference type="GO" id="GO:0044208">
    <property type="term" value="P:'de novo' AMP biosynthetic process"/>
    <property type="evidence" value="ECO:0007669"/>
    <property type="project" value="UniProtKB-UniPathway"/>
</dbReference>
<dbReference type="UniPathway" id="UPA00074">
    <property type="reaction ID" value="UER00132"/>
</dbReference>
<dbReference type="FunFam" id="1.10.40.30:FF:000007">
    <property type="entry name" value="Adenylosuccinate lyase"/>
    <property type="match status" value="1"/>
</dbReference>
<reference evidence="16" key="1">
    <citation type="submission" date="2020-03" db="EMBL/GenBank/DDBJ databases">
        <title>Genome differentiation and subclade ecological adaptation of Prochlorococcus HLII clade in the global ocean.</title>
        <authorList>
            <person name="Yan W."/>
            <person name="Fen X."/>
            <person name="Zhang W."/>
        </authorList>
    </citation>
    <scope>NUCLEOTIDE SEQUENCE</scope>
    <source>
        <strain evidence="16">XMU1401</strain>
    </source>
</reference>
<dbReference type="RefSeq" id="WP_100884081.1">
    <property type="nucleotide sequence ID" value="NZ_JAAORC010000002.1"/>
</dbReference>
<comment type="catalytic activity">
    <reaction evidence="11">
        <text>N(6)-(1,2-dicarboxyethyl)-AMP = fumarate + AMP</text>
        <dbReference type="Rhea" id="RHEA:16853"/>
        <dbReference type="ChEBI" id="CHEBI:29806"/>
        <dbReference type="ChEBI" id="CHEBI:57567"/>
        <dbReference type="ChEBI" id="CHEBI:456215"/>
        <dbReference type="EC" id="4.3.2.2"/>
    </reaction>
    <physiologicalReaction direction="left-to-right" evidence="11">
        <dbReference type="Rhea" id="RHEA:16854"/>
    </physiologicalReaction>
</comment>
<evidence type="ECO:0000256" key="2">
    <source>
        <dbReference type="ARBA" id="ARBA00004734"/>
    </source>
</evidence>
<dbReference type="EMBL" id="JAAORC010000002">
    <property type="protein sequence ID" value="MBO8223506.1"/>
    <property type="molecule type" value="Genomic_DNA"/>
</dbReference>
<comment type="catalytic activity">
    <reaction evidence="9">
        <text>(2S)-2-[5-amino-1-(5-phospho-beta-D-ribosyl)imidazole-4-carboxamido]succinate = 5-amino-1-(5-phospho-beta-D-ribosyl)imidazole-4-carboxamide + fumarate</text>
        <dbReference type="Rhea" id="RHEA:23920"/>
        <dbReference type="ChEBI" id="CHEBI:29806"/>
        <dbReference type="ChEBI" id="CHEBI:58443"/>
        <dbReference type="ChEBI" id="CHEBI:58475"/>
        <dbReference type="EC" id="4.3.2.2"/>
    </reaction>
    <physiologicalReaction direction="left-to-right" evidence="9">
        <dbReference type="Rhea" id="RHEA:23921"/>
    </physiologicalReaction>
</comment>
<keyword evidence="6" id="KW-0963">Cytoplasm</keyword>
<feature type="domain" description="Adenylosuccinate lyase C-terminal" evidence="15">
    <location>
        <begin position="349"/>
        <end position="430"/>
    </location>
</feature>
<feature type="coiled-coil region" evidence="14">
    <location>
        <begin position="103"/>
        <end position="130"/>
    </location>
</feature>
<dbReference type="PRINTS" id="PR00149">
    <property type="entry name" value="FUMRATELYASE"/>
</dbReference>
<dbReference type="Gene3D" id="1.20.200.10">
    <property type="entry name" value="Fumarase/aspartase (Central domain)"/>
    <property type="match status" value="1"/>
</dbReference>
<dbReference type="SMART" id="SM00998">
    <property type="entry name" value="ADSL_C"/>
    <property type="match status" value="1"/>
</dbReference>
<dbReference type="Proteomes" id="UP000666562">
    <property type="component" value="Unassembled WGS sequence"/>
</dbReference>
<gene>
    <name evidence="16" type="ORF">HA142_08275</name>
</gene>
<evidence type="ECO:0000313" key="17">
    <source>
        <dbReference type="Proteomes" id="UP000666562"/>
    </source>
</evidence>
<dbReference type="FunFam" id="1.20.200.10:FF:000008">
    <property type="entry name" value="Adenylosuccinate lyase"/>
    <property type="match status" value="1"/>
</dbReference>
<dbReference type="EC" id="4.3.2.2" evidence="4 12"/>
<dbReference type="GO" id="GO:0005829">
    <property type="term" value="C:cytosol"/>
    <property type="evidence" value="ECO:0007669"/>
    <property type="project" value="TreeGrafter"/>
</dbReference>
<dbReference type="CDD" id="cd01360">
    <property type="entry name" value="Adenylsuccinate_lyase_1"/>
    <property type="match status" value="1"/>
</dbReference>
<evidence type="ECO:0000256" key="9">
    <source>
        <dbReference type="ARBA" id="ARBA00024477"/>
    </source>
</evidence>
<dbReference type="InterPro" id="IPR020557">
    <property type="entry name" value="Fumarate_lyase_CS"/>
</dbReference>
<evidence type="ECO:0000256" key="4">
    <source>
        <dbReference type="ARBA" id="ARBA00012339"/>
    </source>
</evidence>
<comment type="pathway">
    <text evidence="1 13">Purine metabolism; IMP biosynthesis via de novo pathway; 5-amino-1-(5-phospho-D-ribosyl)imidazole-4-carboxamide from 5-amino-1-(5-phospho-D-ribosyl)imidazole-4-carboxylate: step 2/2.</text>
</comment>
<name>A0A8I2BKP4_PROMR</name>
<keyword evidence="7 13" id="KW-0658">Purine biosynthesis</keyword>
<accession>A0A8I2BKP4</accession>
<sequence>MIERYTLPEMGKIWTDSAKFQSWLKVEIAACEANFSLGKIPENAMKEIRSNAKFDETRITEIEKEVKHDVIAFLTSVNEFVGDSGRYIHVGMTSSDVLDTGLSLQLKDSCELLLEEIENLENEVRFLARKHKNTLMIGRSHAIHGEPISFGFKLAGWLAEIIRNKKRLLTLIDSVAIGQISGAMGTYANTNPKVEQITCDLLGLKPDTASTQVISRDRHAEYVQTIALVGASLDRFATEIRNLQRTDVLEVEEGFTKGQKGSSAMPHKRNPIRSERVSGLARILRSYVLTALENVPLWHERDISHSSNERIMLPDVSICLHFMLREMQDIVRNLEVYPKNMLKNLNIYGGVIFSQKVLLLLVEKGLSREKAYSLVQKNAHQAWNTQNGNFKQNIERDNEIMDFIDQSDLEECFNPSIHLNNLSVIWEKLGI</sequence>
<evidence type="ECO:0000256" key="12">
    <source>
        <dbReference type="NCBIfam" id="TIGR00928"/>
    </source>
</evidence>
<dbReference type="GO" id="GO:0070626">
    <property type="term" value="F:(S)-2-(5-amino-1-(5-phospho-D-ribosyl)imidazole-4-carboxamido) succinate lyase (fumarate-forming) activity"/>
    <property type="evidence" value="ECO:0007669"/>
    <property type="project" value="TreeGrafter"/>
</dbReference>
<evidence type="ECO:0000259" key="15">
    <source>
        <dbReference type="SMART" id="SM00998"/>
    </source>
</evidence>
<dbReference type="Pfam" id="PF10397">
    <property type="entry name" value="ADSL_C"/>
    <property type="match status" value="1"/>
</dbReference>
<organism evidence="16 17">
    <name type="scientific">Prochlorococcus marinus str. XMU1401</name>
    <dbReference type="NCBI Taxonomy" id="2052594"/>
    <lineage>
        <taxon>Bacteria</taxon>
        <taxon>Bacillati</taxon>
        <taxon>Cyanobacteriota</taxon>
        <taxon>Cyanophyceae</taxon>
        <taxon>Synechococcales</taxon>
        <taxon>Prochlorococcaceae</taxon>
        <taxon>Prochlorococcus</taxon>
    </lineage>
</organism>
<proteinExistence type="inferred from homology"/>
<protein>
    <recommendedName>
        <fullName evidence="5 12">Adenylosuccinate lyase</fullName>
        <shortName evidence="13">ASL</shortName>
        <ecNumber evidence="4 12">4.3.2.2</ecNumber>
    </recommendedName>
    <alternativeName>
        <fullName evidence="10 13">Adenylosuccinase</fullName>
    </alternativeName>
</protein>
<evidence type="ECO:0000313" key="16">
    <source>
        <dbReference type="EMBL" id="MBO8223506.1"/>
    </source>
</evidence>
<dbReference type="PRINTS" id="PR00145">
    <property type="entry name" value="ARGSUCLYASE"/>
</dbReference>
<evidence type="ECO:0000256" key="10">
    <source>
        <dbReference type="ARBA" id="ARBA00030717"/>
    </source>
</evidence>
<evidence type="ECO:0000256" key="14">
    <source>
        <dbReference type="SAM" id="Coils"/>
    </source>
</evidence>
<dbReference type="GO" id="GO:0004018">
    <property type="term" value="F:N6-(1,2-dicarboxyethyl)AMP AMP-lyase (fumarate-forming) activity"/>
    <property type="evidence" value="ECO:0007669"/>
    <property type="project" value="UniProtKB-UniRule"/>
</dbReference>
<evidence type="ECO:0000256" key="3">
    <source>
        <dbReference type="ARBA" id="ARBA00008273"/>
    </source>
</evidence>
<evidence type="ECO:0000256" key="11">
    <source>
        <dbReference type="ARBA" id="ARBA00049115"/>
    </source>
</evidence>
<dbReference type="InterPro" id="IPR019468">
    <property type="entry name" value="AdenyloSucc_lyase_C"/>
</dbReference>
<dbReference type="Gene3D" id="1.10.275.10">
    <property type="entry name" value="Fumarase/aspartase (N-terminal domain)"/>
    <property type="match status" value="1"/>
</dbReference>